<keyword evidence="1" id="KW-1133">Transmembrane helix</keyword>
<name>A0A1R1L7L3_9MICC</name>
<dbReference type="AlphaFoldDB" id="A0A1R1L7L3"/>
<organism evidence="2 3">
    <name type="scientific">Tersicoccus phoenicis</name>
    <dbReference type="NCBI Taxonomy" id="554083"/>
    <lineage>
        <taxon>Bacteria</taxon>
        <taxon>Bacillati</taxon>
        <taxon>Actinomycetota</taxon>
        <taxon>Actinomycetes</taxon>
        <taxon>Micrococcales</taxon>
        <taxon>Micrococcaceae</taxon>
        <taxon>Tersicoccus</taxon>
    </lineage>
</organism>
<keyword evidence="1" id="KW-0812">Transmembrane</keyword>
<keyword evidence="1" id="KW-0472">Membrane</keyword>
<dbReference type="EMBL" id="MRDE01000074">
    <property type="protein sequence ID" value="OMH23419.1"/>
    <property type="molecule type" value="Genomic_DNA"/>
</dbReference>
<gene>
    <name evidence="2" type="ORF">BKD30_12345</name>
</gene>
<dbReference type="Pfam" id="PF05987">
    <property type="entry name" value="DUF898"/>
    <property type="match status" value="1"/>
</dbReference>
<accession>A0A1R1L7L3</accession>
<protein>
    <recommendedName>
        <fullName evidence="4">DUF898 domain-containing protein</fullName>
    </recommendedName>
</protein>
<sequence length="105" mass="11851">MAHGAGSLYEFRGGAGTWFATELVGALLIVFTLGFGYPYAIVMSERWRAENTYLNGHQLKFVGSGSAMFGLWVKWFLLCLITLGIYSFWVAPRMMKWRTENTVLA</sequence>
<comment type="caution">
    <text evidence="2">The sequence shown here is derived from an EMBL/GenBank/DDBJ whole genome shotgun (WGS) entry which is preliminary data.</text>
</comment>
<dbReference type="STRING" id="554083.BKD30_12345"/>
<evidence type="ECO:0000313" key="3">
    <source>
        <dbReference type="Proteomes" id="UP000187085"/>
    </source>
</evidence>
<proteinExistence type="predicted"/>
<keyword evidence="3" id="KW-1185">Reference proteome</keyword>
<evidence type="ECO:0000256" key="1">
    <source>
        <dbReference type="SAM" id="Phobius"/>
    </source>
</evidence>
<evidence type="ECO:0000313" key="2">
    <source>
        <dbReference type="EMBL" id="OMH23419.1"/>
    </source>
</evidence>
<dbReference type="InterPro" id="IPR010295">
    <property type="entry name" value="DUF898"/>
</dbReference>
<dbReference type="Proteomes" id="UP000187085">
    <property type="component" value="Unassembled WGS sequence"/>
</dbReference>
<evidence type="ECO:0008006" key="4">
    <source>
        <dbReference type="Google" id="ProtNLM"/>
    </source>
</evidence>
<feature type="transmembrane region" description="Helical" evidence="1">
    <location>
        <begin position="61"/>
        <end position="89"/>
    </location>
</feature>
<reference evidence="2 3" key="1">
    <citation type="submission" date="2016-12" db="EMBL/GenBank/DDBJ databases">
        <title>Draft genome of Tersicoccus phoenicis 1P05MA.</title>
        <authorList>
            <person name="Nakajima Y."/>
            <person name="Yoshizawa S."/>
            <person name="Nakamura K."/>
            <person name="Ogura Y."/>
            <person name="Hayashi T."/>
            <person name="Kogure K."/>
        </authorList>
    </citation>
    <scope>NUCLEOTIDE SEQUENCE [LARGE SCALE GENOMIC DNA]</scope>
    <source>
        <strain evidence="2 3">1p05MA</strain>
    </source>
</reference>
<feature type="transmembrane region" description="Helical" evidence="1">
    <location>
        <begin position="18"/>
        <end position="40"/>
    </location>
</feature>